<accession>A0A1W1I865</accession>
<dbReference type="OrthoDB" id="9153342at2"/>
<dbReference type="EMBL" id="LT828648">
    <property type="protein sequence ID" value="SLM49049.1"/>
    <property type="molecule type" value="Genomic_DNA"/>
</dbReference>
<protein>
    <submittedName>
        <fullName evidence="2">Uncharacterized protein</fullName>
    </submittedName>
</protein>
<keyword evidence="1" id="KW-0732">Signal</keyword>
<feature type="signal peptide" evidence="1">
    <location>
        <begin position="1"/>
        <end position="21"/>
    </location>
</feature>
<dbReference type="AlphaFoldDB" id="A0A1W1I865"/>
<organism evidence="2 3">
    <name type="scientific">Nitrospira japonica</name>
    <dbReference type="NCBI Taxonomy" id="1325564"/>
    <lineage>
        <taxon>Bacteria</taxon>
        <taxon>Pseudomonadati</taxon>
        <taxon>Nitrospirota</taxon>
        <taxon>Nitrospiria</taxon>
        <taxon>Nitrospirales</taxon>
        <taxon>Nitrospiraceae</taxon>
        <taxon>Nitrospira</taxon>
    </lineage>
</organism>
<keyword evidence="3" id="KW-1185">Reference proteome</keyword>
<sequence>MYKVMSVVLAGAMLMAVPVFAADAQSDTNMEILKQKLKADKKLLVASNMELTDAEAKQFWPVYESYQKDLEGVNQQLGKTIMEYAEAFNKGTISNDTAKKLLNEALSVEEQETKLKRTYADKLEKVIPATKVARYIQMETKIRSLIKFEMAQQIPLVY</sequence>
<gene>
    <name evidence="2" type="ORF">NSJP_2882</name>
</gene>
<name>A0A1W1I865_9BACT</name>
<dbReference type="STRING" id="1325564.NSJP_2882"/>
<dbReference type="RefSeq" id="WP_080887349.1">
    <property type="nucleotide sequence ID" value="NZ_LT828648.1"/>
</dbReference>
<evidence type="ECO:0000256" key="1">
    <source>
        <dbReference type="SAM" id="SignalP"/>
    </source>
</evidence>
<evidence type="ECO:0000313" key="2">
    <source>
        <dbReference type="EMBL" id="SLM49049.1"/>
    </source>
</evidence>
<dbReference type="KEGG" id="nja:NSJP_2882"/>
<proteinExistence type="predicted"/>
<dbReference type="Proteomes" id="UP000192042">
    <property type="component" value="Chromosome I"/>
</dbReference>
<evidence type="ECO:0000313" key="3">
    <source>
        <dbReference type="Proteomes" id="UP000192042"/>
    </source>
</evidence>
<reference evidence="2 3" key="1">
    <citation type="submission" date="2017-03" db="EMBL/GenBank/DDBJ databases">
        <authorList>
            <person name="Afonso C.L."/>
            <person name="Miller P.J."/>
            <person name="Scott M.A."/>
            <person name="Spackman E."/>
            <person name="Goraichik I."/>
            <person name="Dimitrov K.M."/>
            <person name="Suarez D.L."/>
            <person name="Swayne D.E."/>
        </authorList>
    </citation>
    <scope>NUCLEOTIDE SEQUENCE [LARGE SCALE GENOMIC DNA]</scope>
    <source>
        <strain evidence="2">Genome sequencing of Nitrospira japonica strain NJ11</strain>
    </source>
</reference>
<feature type="chain" id="PRO_5012822704" evidence="1">
    <location>
        <begin position="22"/>
        <end position="158"/>
    </location>
</feature>